<dbReference type="AlphaFoldDB" id="A0A6P1NME9"/>
<protein>
    <recommendedName>
        <fullName evidence="1">HTH cro/C1-type domain-containing protein</fullName>
    </recommendedName>
</protein>
<dbReference type="PROSITE" id="PS50943">
    <property type="entry name" value="HTH_CROC1"/>
    <property type="match status" value="1"/>
</dbReference>
<dbReference type="Proteomes" id="UP000463975">
    <property type="component" value="Chromosome"/>
</dbReference>
<feature type="domain" description="HTH cro/C1-type" evidence="1">
    <location>
        <begin position="36"/>
        <end position="77"/>
    </location>
</feature>
<dbReference type="CDD" id="cd00093">
    <property type="entry name" value="HTH_XRE"/>
    <property type="match status" value="1"/>
</dbReference>
<dbReference type="SUPFAM" id="SSF47413">
    <property type="entry name" value="lambda repressor-like DNA-binding domains"/>
    <property type="match status" value="1"/>
</dbReference>
<dbReference type="InterPro" id="IPR001387">
    <property type="entry name" value="Cro/C1-type_HTH"/>
</dbReference>
<evidence type="ECO:0000313" key="2">
    <source>
        <dbReference type="EMBL" id="QHI96021.1"/>
    </source>
</evidence>
<evidence type="ECO:0000259" key="1">
    <source>
        <dbReference type="PROSITE" id="PS50943"/>
    </source>
</evidence>
<proteinExistence type="predicted"/>
<dbReference type="GO" id="GO:0003677">
    <property type="term" value="F:DNA binding"/>
    <property type="evidence" value="ECO:0007669"/>
    <property type="project" value="InterPro"/>
</dbReference>
<dbReference type="Gene3D" id="1.10.260.40">
    <property type="entry name" value="lambda repressor-like DNA-binding domains"/>
    <property type="match status" value="1"/>
</dbReference>
<accession>A0A6P1NME9</accession>
<evidence type="ECO:0000313" key="3">
    <source>
        <dbReference type="Proteomes" id="UP000463975"/>
    </source>
</evidence>
<reference evidence="2 3" key="1">
    <citation type="submission" date="2020-01" db="EMBL/GenBank/DDBJ databases">
        <title>Genome sequencing of strain KACC 21507.</title>
        <authorList>
            <person name="Heo J."/>
            <person name="Kim S.-J."/>
            <person name="Kim J.-S."/>
            <person name="Hong S.-B."/>
            <person name="Kwon S.-W."/>
        </authorList>
    </citation>
    <scope>NUCLEOTIDE SEQUENCE [LARGE SCALE GENOMIC DNA]</scope>
    <source>
        <strain evidence="2 3">KACC 21507</strain>
    </source>
</reference>
<name>A0A6P1NME9_9PROT</name>
<gene>
    <name evidence="2" type="ORF">GT348_07055</name>
</gene>
<dbReference type="InterPro" id="IPR010982">
    <property type="entry name" value="Lambda_DNA-bd_dom_sf"/>
</dbReference>
<keyword evidence="3" id="KW-1185">Reference proteome</keyword>
<dbReference type="EMBL" id="CP047652">
    <property type="protein sequence ID" value="QHI96021.1"/>
    <property type="molecule type" value="Genomic_DNA"/>
</dbReference>
<dbReference type="RefSeq" id="WP_160619094.1">
    <property type="nucleotide sequence ID" value="NZ_CP047652.1"/>
</dbReference>
<organism evidence="2 3">
    <name type="scientific">Aristophania vespae</name>
    <dbReference type="NCBI Taxonomy" id="2697033"/>
    <lineage>
        <taxon>Bacteria</taxon>
        <taxon>Pseudomonadati</taxon>
        <taxon>Pseudomonadota</taxon>
        <taxon>Alphaproteobacteria</taxon>
        <taxon>Acetobacterales</taxon>
        <taxon>Acetobacteraceae</taxon>
        <taxon>Aristophania</taxon>
    </lineage>
</organism>
<sequence>MDNISKQKLNSSEEDIGKENRIERLKFAIQKAGGNKAVSQNSGVPLGTLNNYLAGRNMKLDAAIRLAGACGVSLEWLALGKEESSHSDYPAMGVRVIYACCRGYLLNLRLGMLLCLIIGSIPKKCRFPGVFFSKFWALSRIIYL</sequence>
<dbReference type="KEGG" id="bomb:GT348_07055"/>